<feature type="region of interest" description="Disordered" evidence="1">
    <location>
        <begin position="20"/>
        <end position="46"/>
    </location>
</feature>
<evidence type="ECO:0000313" key="3">
    <source>
        <dbReference type="Proteomes" id="UP000182100"/>
    </source>
</evidence>
<name>A0A1G6QCN2_9ACTN</name>
<gene>
    <name evidence="2" type="ORF">SAMN05216505_10477</name>
</gene>
<sequence>MGAESGCTGSPKTTVKATADGYGRWTFGETSTTGGATAAGDHVDVK</sequence>
<evidence type="ECO:0000313" key="2">
    <source>
        <dbReference type="EMBL" id="SDC90242.1"/>
    </source>
</evidence>
<evidence type="ECO:0000256" key="1">
    <source>
        <dbReference type="SAM" id="MobiDB-lite"/>
    </source>
</evidence>
<proteinExistence type="predicted"/>
<reference evidence="3" key="1">
    <citation type="submission" date="2016-10" db="EMBL/GenBank/DDBJ databases">
        <authorList>
            <person name="Varghese N."/>
            <person name="Submissions S."/>
        </authorList>
    </citation>
    <scope>NUCLEOTIDE SEQUENCE [LARGE SCALE GENOMIC DNA]</scope>
    <source>
        <strain evidence="3">CGMCC 4.3504</strain>
    </source>
</reference>
<organism evidence="2 3">
    <name type="scientific">Streptomyces prasinopilosus</name>
    <dbReference type="NCBI Taxonomy" id="67344"/>
    <lineage>
        <taxon>Bacteria</taxon>
        <taxon>Bacillati</taxon>
        <taxon>Actinomycetota</taxon>
        <taxon>Actinomycetes</taxon>
        <taxon>Kitasatosporales</taxon>
        <taxon>Streptomycetaceae</taxon>
        <taxon>Streptomyces</taxon>
    </lineage>
</organism>
<keyword evidence="3" id="KW-1185">Reference proteome</keyword>
<dbReference type="EMBL" id="FMZK01000004">
    <property type="protein sequence ID" value="SDC90242.1"/>
    <property type="molecule type" value="Genomic_DNA"/>
</dbReference>
<dbReference type="Proteomes" id="UP000182100">
    <property type="component" value="Unassembled WGS sequence"/>
</dbReference>
<dbReference type="AlphaFoldDB" id="A0A1G6QCN2"/>
<protein>
    <submittedName>
        <fullName evidence="2">Uncharacterized protein</fullName>
    </submittedName>
</protein>
<dbReference type="STRING" id="67344.SAMN05216505_10477"/>
<dbReference type="RefSeq" id="WP_175400262.1">
    <property type="nucleotide sequence ID" value="NZ_FMZK01000004.1"/>
</dbReference>
<accession>A0A1G6QCN2</accession>